<evidence type="ECO:0000259" key="19">
    <source>
        <dbReference type="SMART" id="SM00479"/>
    </source>
</evidence>
<evidence type="ECO:0000256" key="18">
    <source>
        <dbReference type="SAM" id="MobiDB-lite"/>
    </source>
</evidence>
<dbReference type="CDD" id="cd06131">
    <property type="entry name" value="DNA_pol_III_epsilon_Ecoli_like"/>
    <property type="match status" value="1"/>
</dbReference>
<keyword evidence="6 17" id="KW-0548">Nucleotidyltransferase</keyword>
<evidence type="ECO:0000256" key="6">
    <source>
        <dbReference type="ARBA" id="ARBA00022695"/>
    </source>
</evidence>
<reference evidence="20 21" key="1">
    <citation type="submission" date="2024-02" db="EMBL/GenBank/DDBJ databases">
        <title>Roseovarius strain W115 nov., isolated from a marine algae.</title>
        <authorList>
            <person name="Lee M.W."/>
            <person name="Lee J.K."/>
            <person name="Kim J.M."/>
            <person name="Choi D.G."/>
            <person name="Baek J.H."/>
            <person name="Bayburt H."/>
            <person name="Jung J.J."/>
            <person name="Han D.M."/>
            <person name="Jeon C.O."/>
        </authorList>
    </citation>
    <scope>NUCLEOTIDE SEQUENCE [LARGE SCALE GENOMIC DNA]</scope>
    <source>
        <strain evidence="20 21">W115</strain>
    </source>
</reference>
<keyword evidence="10 17" id="KW-0378">Hydrolase</keyword>
<evidence type="ECO:0000256" key="15">
    <source>
        <dbReference type="ARBA" id="ARBA00025483"/>
    </source>
</evidence>
<evidence type="ECO:0000256" key="12">
    <source>
        <dbReference type="ARBA" id="ARBA00022842"/>
    </source>
</evidence>
<evidence type="ECO:0000256" key="17">
    <source>
        <dbReference type="RuleBase" id="RU364087"/>
    </source>
</evidence>
<dbReference type="SUPFAM" id="SSF53098">
    <property type="entry name" value="Ribonuclease H-like"/>
    <property type="match status" value="1"/>
</dbReference>
<evidence type="ECO:0000256" key="11">
    <source>
        <dbReference type="ARBA" id="ARBA00022839"/>
    </source>
</evidence>
<dbReference type="InterPro" id="IPR006054">
    <property type="entry name" value="DnaQ"/>
</dbReference>
<comment type="cofactor">
    <cofactor evidence="1 17">
        <name>Mn(2+)</name>
        <dbReference type="ChEBI" id="CHEBI:29035"/>
    </cofactor>
</comment>
<name>A0ABZ2TJ26_9RHOB</name>
<dbReference type="InterPro" id="IPR012337">
    <property type="entry name" value="RNaseH-like_sf"/>
</dbReference>
<dbReference type="NCBIfam" id="NF004316">
    <property type="entry name" value="PRK05711.1"/>
    <property type="match status" value="1"/>
</dbReference>
<comment type="catalytic activity">
    <reaction evidence="16 17">
        <text>DNA(n) + a 2'-deoxyribonucleoside 5'-triphosphate = DNA(n+1) + diphosphate</text>
        <dbReference type="Rhea" id="RHEA:22508"/>
        <dbReference type="Rhea" id="RHEA-COMP:17339"/>
        <dbReference type="Rhea" id="RHEA-COMP:17340"/>
        <dbReference type="ChEBI" id="CHEBI:33019"/>
        <dbReference type="ChEBI" id="CHEBI:61560"/>
        <dbReference type="ChEBI" id="CHEBI:173112"/>
        <dbReference type="EC" id="2.7.7.7"/>
    </reaction>
</comment>
<evidence type="ECO:0000256" key="16">
    <source>
        <dbReference type="ARBA" id="ARBA00049244"/>
    </source>
</evidence>
<keyword evidence="8 17" id="KW-0540">Nuclease</keyword>
<dbReference type="InterPro" id="IPR006309">
    <property type="entry name" value="DnaQ_proteo"/>
</dbReference>
<evidence type="ECO:0000256" key="2">
    <source>
        <dbReference type="ARBA" id="ARBA00001946"/>
    </source>
</evidence>
<evidence type="ECO:0000256" key="14">
    <source>
        <dbReference type="ARBA" id="ARBA00023211"/>
    </source>
</evidence>
<dbReference type="NCBIfam" id="TIGR01406">
    <property type="entry name" value="dnaQ_proteo"/>
    <property type="match status" value="1"/>
</dbReference>
<dbReference type="InterPro" id="IPR013520">
    <property type="entry name" value="Ribonucl_H"/>
</dbReference>
<keyword evidence="7 17" id="KW-0235">DNA replication</keyword>
<evidence type="ECO:0000256" key="8">
    <source>
        <dbReference type="ARBA" id="ARBA00022722"/>
    </source>
</evidence>
<evidence type="ECO:0000256" key="1">
    <source>
        <dbReference type="ARBA" id="ARBA00001936"/>
    </source>
</evidence>
<dbReference type="EMBL" id="CP146606">
    <property type="protein sequence ID" value="WYK19744.1"/>
    <property type="molecule type" value="Genomic_DNA"/>
</dbReference>
<comment type="subunit">
    <text evidence="17">DNA polymerase III contains a core (composed of alpha, epsilon and theta chains) that associates with a tau subunit. This core dimerizes to form the POLIII' complex. PolIII' associates with the gamma complex (composed of gamma, delta, delta', psi and chi chains) and with the beta chain to form the complete DNA polymerase III complex.</text>
</comment>
<evidence type="ECO:0000256" key="7">
    <source>
        <dbReference type="ARBA" id="ARBA00022705"/>
    </source>
</evidence>
<dbReference type="EC" id="2.7.7.7" evidence="3 17"/>
<keyword evidence="21" id="KW-1185">Reference proteome</keyword>
<dbReference type="Proteomes" id="UP001281305">
    <property type="component" value="Chromosome"/>
</dbReference>
<sequence length="231" mass="25853">MREIVLDTETTGFEPEQGDRIVEIGGVELFNHMPTGKTFHKYINPERSMPNEAFEVHGLGDDFLRDKPLFSEVAQDFLNFVGDAKLVIHNAAFDMKFLNAELGWLKLPQLPWDQAIDTLAIARKKFPGSPASLDALCRRFGIDNSDRTLHGALLDSEILAEVYLELIGGRQPDFALAGAHVETSKNDTRTEDWRPLPRPTTLPKRITDEESSAHAAFIEKLGDGAIWKKSP</sequence>
<dbReference type="NCBIfam" id="TIGR00573">
    <property type="entry name" value="dnaq"/>
    <property type="match status" value="1"/>
</dbReference>
<dbReference type="Pfam" id="PF00929">
    <property type="entry name" value="RNase_T"/>
    <property type="match status" value="1"/>
</dbReference>
<keyword evidence="9 17" id="KW-0479">Metal-binding</keyword>
<keyword evidence="11 17" id="KW-0269">Exonuclease</keyword>
<evidence type="ECO:0000256" key="5">
    <source>
        <dbReference type="ARBA" id="ARBA00022679"/>
    </source>
</evidence>
<dbReference type="RefSeq" id="WP_317056445.1">
    <property type="nucleotide sequence ID" value="NZ_CP146606.1"/>
</dbReference>
<accession>A0ABZ2TJ26</accession>
<evidence type="ECO:0000313" key="20">
    <source>
        <dbReference type="EMBL" id="WYK19744.1"/>
    </source>
</evidence>
<feature type="compositionally biased region" description="Basic and acidic residues" evidence="18">
    <location>
        <begin position="186"/>
        <end position="195"/>
    </location>
</feature>
<evidence type="ECO:0000256" key="9">
    <source>
        <dbReference type="ARBA" id="ARBA00022723"/>
    </source>
</evidence>
<dbReference type="PANTHER" id="PTHR30231">
    <property type="entry name" value="DNA POLYMERASE III SUBUNIT EPSILON"/>
    <property type="match status" value="1"/>
</dbReference>
<proteinExistence type="predicted"/>
<organism evidence="20 21">
    <name type="scientific">Roseovarius rhodophyticola</name>
    <dbReference type="NCBI Taxonomy" id="3080827"/>
    <lineage>
        <taxon>Bacteria</taxon>
        <taxon>Pseudomonadati</taxon>
        <taxon>Pseudomonadota</taxon>
        <taxon>Alphaproteobacteria</taxon>
        <taxon>Rhodobacterales</taxon>
        <taxon>Roseobacteraceae</taxon>
        <taxon>Roseovarius</taxon>
    </lineage>
</organism>
<evidence type="ECO:0000256" key="4">
    <source>
        <dbReference type="ARBA" id="ARBA00020352"/>
    </source>
</evidence>
<dbReference type="InterPro" id="IPR036397">
    <property type="entry name" value="RNaseH_sf"/>
</dbReference>
<keyword evidence="14 17" id="KW-0464">Manganese</keyword>
<keyword evidence="5 17" id="KW-0808">Transferase</keyword>
<evidence type="ECO:0000256" key="3">
    <source>
        <dbReference type="ARBA" id="ARBA00012417"/>
    </source>
</evidence>
<keyword evidence="12 17" id="KW-0460">Magnesium</keyword>
<comment type="function">
    <text evidence="15 17">DNA polymerase III is a complex, multichain enzyme responsible for most of the replicative synthesis in bacteria. The epsilon subunit contain the editing function and is a proofreading 3'-5' exonuclease.</text>
</comment>
<feature type="domain" description="Exonuclease" evidence="19">
    <location>
        <begin position="2"/>
        <end position="172"/>
    </location>
</feature>
<gene>
    <name evidence="17 20" type="primary">dnaQ</name>
    <name evidence="20" type="ORF">RZS32_007790</name>
</gene>
<protein>
    <recommendedName>
        <fullName evidence="4 17">DNA polymerase III subunit epsilon</fullName>
        <ecNumber evidence="3 17">2.7.7.7</ecNumber>
    </recommendedName>
</protein>
<keyword evidence="13 17" id="KW-0239">DNA-directed DNA polymerase</keyword>
<dbReference type="Gene3D" id="3.30.420.10">
    <property type="entry name" value="Ribonuclease H-like superfamily/Ribonuclease H"/>
    <property type="match status" value="1"/>
</dbReference>
<dbReference type="SMART" id="SM00479">
    <property type="entry name" value="EXOIII"/>
    <property type="match status" value="1"/>
</dbReference>
<dbReference type="PANTHER" id="PTHR30231:SF41">
    <property type="entry name" value="DNA POLYMERASE III SUBUNIT EPSILON"/>
    <property type="match status" value="1"/>
</dbReference>
<evidence type="ECO:0000313" key="21">
    <source>
        <dbReference type="Proteomes" id="UP001281305"/>
    </source>
</evidence>
<comment type="cofactor">
    <cofactor evidence="2 17">
        <name>Mg(2+)</name>
        <dbReference type="ChEBI" id="CHEBI:18420"/>
    </cofactor>
</comment>
<dbReference type="GO" id="GO:0003887">
    <property type="term" value="F:DNA-directed DNA polymerase activity"/>
    <property type="evidence" value="ECO:0007669"/>
    <property type="project" value="UniProtKB-EC"/>
</dbReference>
<evidence type="ECO:0000256" key="13">
    <source>
        <dbReference type="ARBA" id="ARBA00022932"/>
    </source>
</evidence>
<evidence type="ECO:0000256" key="10">
    <source>
        <dbReference type="ARBA" id="ARBA00022801"/>
    </source>
</evidence>
<feature type="region of interest" description="Disordered" evidence="18">
    <location>
        <begin position="186"/>
        <end position="209"/>
    </location>
</feature>